<dbReference type="Proteomes" id="UP000887562">
    <property type="component" value="Unplaced"/>
</dbReference>
<proteinExistence type="predicted"/>
<feature type="signal peptide" evidence="1">
    <location>
        <begin position="1"/>
        <end position="18"/>
    </location>
</feature>
<keyword evidence="1" id="KW-0732">Signal</keyword>
<reference evidence="3" key="1">
    <citation type="submission" date="2022-11" db="UniProtKB">
        <authorList>
            <consortium name="WormBaseParasite"/>
        </authorList>
    </citation>
    <scope>IDENTIFICATION</scope>
</reference>
<sequence>YIHSRILSLFLLVSLCDHCFILFTRKTPSNIGLDIRNKLHDLIYEFLEKIKQRESHNLHLPFGVLNQLLFQRAWMQVCAFLRVNFFHTCGEKNKKKLKKETKFEEIRRNNLSKLSKANPVMKQNGTTSIINLGFFKEKDQFFSKKLQLWGLEIEMH</sequence>
<accession>A0A915EVA7</accession>
<evidence type="ECO:0000313" key="3">
    <source>
        <dbReference type="WBParaSite" id="maker-E.canG7_contigs_6592-snap-gene-0.16-mRNA-1"/>
    </source>
</evidence>
<evidence type="ECO:0000313" key="2">
    <source>
        <dbReference type="Proteomes" id="UP000887562"/>
    </source>
</evidence>
<evidence type="ECO:0000256" key="1">
    <source>
        <dbReference type="SAM" id="SignalP"/>
    </source>
</evidence>
<name>A0A915EVA7_9CEST</name>
<organism evidence="2 3">
    <name type="scientific">Echinococcus canadensis</name>
    <dbReference type="NCBI Taxonomy" id="519352"/>
    <lineage>
        <taxon>Eukaryota</taxon>
        <taxon>Metazoa</taxon>
        <taxon>Spiralia</taxon>
        <taxon>Lophotrochozoa</taxon>
        <taxon>Platyhelminthes</taxon>
        <taxon>Cestoda</taxon>
        <taxon>Eucestoda</taxon>
        <taxon>Cyclophyllidea</taxon>
        <taxon>Taeniidae</taxon>
        <taxon>Echinococcus</taxon>
        <taxon>Echinococcus canadensis group</taxon>
    </lineage>
</organism>
<feature type="chain" id="PRO_5037575754" evidence="1">
    <location>
        <begin position="19"/>
        <end position="156"/>
    </location>
</feature>
<dbReference type="AlphaFoldDB" id="A0A915EVA7"/>
<dbReference type="WBParaSite" id="maker-E.canG7_contigs_6592-snap-gene-0.16-mRNA-1">
    <property type="protein sequence ID" value="maker-E.canG7_contigs_6592-snap-gene-0.16-mRNA-1"/>
    <property type="gene ID" value="EcG7_05633"/>
</dbReference>
<keyword evidence="2" id="KW-1185">Reference proteome</keyword>
<protein>
    <submittedName>
        <fullName evidence="3">Uncharacterized protein</fullName>
    </submittedName>
</protein>